<dbReference type="HAMAP" id="MF_00743">
    <property type="entry name" value="FumaraseC"/>
    <property type="match status" value="1"/>
</dbReference>
<dbReference type="Gene3D" id="1.20.200.10">
    <property type="entry name" value="Fumarase/aspartase (Central domain)"/>
    <property type="match status" value="1"/>
</dbReference>
<name>A0ABQ6NB42_9STRA</name>
<proteinExistence type="inferred from homology"/>
<dbReference type="PANTHER" id="PTHR11444:SF1">
    <property type="entry name" value="FUMARATE HYDRATASE, MITOCHONDRIAL"/>
    <property type="match status" value="1"/>
</dbReference>
<dbReference type="EC" id="4.2.1.2" evidence="2"/>
<evidence type="ECO:0000259" key="5">
    <source>
        <dbReference type="Pfam" id="PF10415"/>
    </source>
</evidence>
<dbReference type="InterPro" id="IPR008948">
    <property type="entry name" value="L-Aspartase-like"/>
</dbReference>
<dbReference type="InterPro" id="IPR018951">
    <property type="entry name" value="Fumarase_C_C"/>
</dbReference>
<organism evidence="6 7">
    <name type="scientific">Tetraparma gracilis</name>
    <dbReference type="NCBI Taxonomy" id="2962635"/>
    <lineage>
        <taxon>Eukaryota</taxon>
        <taxon>Sar</taxon>
        <taxon>Stramenopiles</taxon>
        <taxon>Ochrophyta</taxon>
        <taxon>Bolidophyceae</taxon>
        <taxon>Parmales</taxon>
        <taxon>Triparmaceae</taxon>
        <taxon>Tetraparma</taxon>
    </lineage>
</organism>
<dbReference type="InterPro" id="IPR022761">
    <property type="entry name" value="Fumarate_lyase_N"/>
</dbReference>
<evidence type="ECO:0000259" key="4">
    <source>
        <dbReference type="Pfam" id="PF00206"/>
    </source>
</evidence>
<dbReference type="PROSITE" id="PS00163">
    <property type="entry name" value="FUMARATE_LYASES"/>
    <property type="match status" value="1"/>
</dbReference>
<evidence type="ECO:0000313" key="7">
    <source>
        <dbReference type="Proteomes" id="UP001165060"/>
    </source>
</evidence>
<feature type="domain" description="Fumarase C C-terminal" evidence="5">
    <location>
        <begin position="411"/>
        <end position="463"/>
    </location>
</feature>
<comment type="caution">
    <text evidence="6">The sequence shown here is derived from an EMBL/GenBank/DDBJ whole genome shotgun (WGS) entry which is preliminary data.</text>
</comment>
<dbReference type="PANTHER" id="PTHR11444">
    <property type="entry name" value="ASPARTATEAMMONIA/ARGININOSUCCINATE/ADENYLOSUCCINATE LYASE"/>
    <property type="match status" value="1"/>
</dbReference>
<reference evidence="6 7" key="1">
    <citation type="journal article" date="2023" name="Commun. Biol.">
        <title>Genome analysis of Parmales, the sister group of diatoms, reveals the evolutionary specialization of diatoms from phago-mixotrophs to photoautotrophs.</title>
        <authorList>
            <person name="Ban H."/>
            <person name="Sato S."/>
            <person name="Yoshikawa S."/>
            <person name="Yamada K."/>
            <person name="Nakamura Y."/>
            <person name="Ichinomiya M."/>
            <person name="Sato N."/>
            <person name="Blanc-Mathieu R."/>
            <person name="Endo H."/>
            <person name="Kuwata A."/>
            <person name="Ogata H."/>
        </authorList>
    </citation>
    <scope>NUCLEOTIDE SEQUENCE [LARGE SCALE GENOMIC DNA]</scope>
</reference>
<feature type="domain" description="Fumarate lyase N-terminal" evidence="4">
    <location>
        <begin position="7"/>
        <end position="345"/>
    </location>
</feature>
<evidence type="ECO:0000256" key="2">
    <source>
        <dbReference type="ARBA" id="ARBA00012921"/>
    </source>
</evidence>
<dbReference type="CDD" id="cd01362">
    <property type="entry name" value="Fumarase_classII"/>
    <property type="match status" value="1"/>
</dbReference>
<evidence type="ECO:0000313" key="6">
    <source>
        <dbReference type="EMBL" id="GMI52283.1"/>
    </source>
</evidence>
<dbReference type="Pfam" id="PF00206">
    <property type="entry name" value="Lyase_1"/>
    <property type="match status" value="1"/>
</dbReference>
<accession>A0ABQ6NB42</accession>
<dbReference type="Gene3D" id="1.10.275.10">
    <property type="entry name" value="Fumarase/aspartase (N-terminal domain)"/>
    <property type="match status" value="1"/>
</dbReference>
<dbReference type="InterPro" id="IPR020557">
    <property type="entry name" value="Fumarate_lyase_CS"/>
</dbReference>
<keyword evidence="3" id="KW-0456">Lyase</keyword>
<dbReference type="SUPFAM" id="SSF48557">
    <property type="entry name" value="L-aspartase-like"/>
    <property type="match status" value="1"/>
</dbReference>
<dbReference type="PRINTS" id="PR00145">
    <property type="entry name" value="ARGSUCLYASE"/>
</dbReference>
<dbReference type="EMBL" id="BRYB01006218">
    <property type="protein sequence ID" value="GMI52283.1"/>
    <property type="molecule type" value="Genomic_DNA"/>
</dbReference>
<dbReference type="Pfam" id="PF10415">
    <property type="entry name" value="FumaraseC_C"/>
    <property type="match status" value="1"/>
</dbReference>
<dbReference type="InterPro" id="IPR000362">
    <property type="entry name" value="Fumarate_lyase_fam"/>
</dbReference>
<evidence type="ECO:0000256" key="1">
    <source>
        <dbReference type="ARBA" id="ARBA00009084"/>
    </source>
</evidence>
<evidence type="ECO:0000256" key="3">
    <source>
        <dbReference type="ARBA" id="ARBA00023239"/>
    </source>
</evidence>
<protein>
    <recommendedName>
        <fullName evidence="2">fumarate hydratase</fullName>
        <ecNumber evidence="2">4.2.1.2</ecNumber>
    </recommendedName>
</protein>
<gene>
    <name evidence="6" type="ORF">TeGR_g4202</name>
</gene>
<dbReference type="Gene3D" id="1.10.40.30">
    <property type="entry name" value="Fumarase/aspartase (C-terminal domain)"/>
    <property type="match status" value="1"/>
</dbReference>
<sequence length="471" mass="49071">MGPLPIPARTYYGVQTARSLLNFPFPSSGPAARMPRQIVDAQALVKKCAARYNVGAGKLAGEKGEAIMRAADEVIGGSDAVPDSQFPLAMYQTGSGTQTNMNVNEVLSSRATHLLSGSASAVGDRSSPHYVHPNDDVNMGQSSNDSFPTAMHIACVRALKEATLPGLRKLQEALKAKGEEYASVIKIGRTHCQDATPLTVGQEFGGYAQQLEYSVGRVEAALPCLSRLALGGTAVGTGLNTTEGYDAEIAALIAAETGHPFVAAENKFEALAAHDSLVEAHGALNAAACSLNKIATDLQLLGSGPRSGLGELSLPANEPGSSIMPGKVNPTQCESIAMVCARVMGNQTTITVGGCQGKFELNTFKPVMCAAFLESASLIGEAAANFAGKCVEGIVVNEGRVASLVAESLMLVTALNPVCGYDKAAQIAKKAHKDGTSLKRSCLELGFVSEKDFDEAVDVTKMVGPKKKAKK</sequence>
<dbReference type="Proteomes" id="UP001165060">
    <property type="component" value="Unassembled WGS sequence"/>
</dbReference>
<dbReference type="InterPro" id="IPR024083">
    <property type="entry name" value="Fumarase/histidase_N"/>
</dbReference>
<comment type="similarity">
    <text evidence="1">Belongs to the class-II fumarase/aspartase family. Fumarase subfamily.</text>
</comment>
<dbReference type="InterPro" id="IPR005677">
    <property type="entry name" value="Fum_hydII"/>
</dbReference>
<dbReference type="PRINTS" id="PR00149">
    <property type="entry name" value="FUMRATELYASE"/>
</dbReference>
<keyword evidence="7" id="KW-1185">Reference proteome</keyword>